<evidence type="ECO:0000256" key="2">
    <source>
        <dbReference type="ARBA" id="ARBA00022475"/>
    </source>
</evidence>
<feature type="transmembrane region" description="Helical" evidence="8">
    <location>
        <begin position="180"/>
        <end position="201"/>
    </location>
</feature>
<dbReference type="NCBIfam" id="TIGR01695">
    <property type="entry name" value="murJ_mviN"/>
    <property type="match status" value="1"/>
</dbReference>
<dbReference type="InterPro" id="IPR004268">
    <property type="entry name" value="MurJ"/>
</dbReference>
<dbReference type="PIRSF" id="PIRSF002869">
    <property type="entry name" value="MviN"/>
    <property type="match status" value="1"/>
</dbReference>
<keyword evidence="6 8" id="KW-1133">Transmembrane helix</keyword>
<evidence type="ECO:0000256" key="1">
    <source>
        <dbReference type="ARBA" id="ARBA00004651"/>
    </source>
</evidence>
<dbReference type="PANTHER" id="PTHR47019:SF1">
    <property type="entry name" value="LIPID II FLIPPASE MURJ"/>
    <property type="match status" value="1"/>
</dbReference>
<comment type="similarity">
    <text evidence="8 9">Belongs to the MurJ/MviN family.</text>
</comment>
<feature type="transmembrane region" description="Helical" evidence="8">
    <location>
        <begin position="222"/>
        <end position="243"/>
    </location>
</feature>
<gene>
    <name evidence="8 10" type="primary">murJ</name>
    <name evidence="10" type="ORF">P5F74_19735</name>
</gene>
<organism evidence="10 11">
    <name type="scientific">Shouchella miscanthi</name>
    <dbReference type="NCBI Taxonomy" id="2598861"/>
    <lineage>
        <taxon>Bacteria</taxon>
        <taxon>Bacillati</taxon>
        <taxon>Bacillota</taxon>
        <taxon>Bacilli</taxon>
        <taxon>Bacillales</taxon>
        <taxon>Bacillaceae</taxon>
        <taxon>Shouchella</taxon>
    </lineage>
</organism>
<reference evidence="10 11" key="1">
    <citation type="submission" date="2023-03" db="EMBL/GenBank/DDBJ databases">
        <title>Bacillus Genome Sequencing.</title>
        <authorList>
            <person name="Dunlap C."/>
        </authorList>
    </citation>
    <scope>NUCLEOTIDE SEQUENCE [LARGE SCALE GENOMIC DNA]</scope>
    <source>
        <strain evidence="10 11">B-4107</strain>
    </source>
</reference>
<dbReference type="Proteomes" id="UP001341820">
    <property type="component" value="Unassembled WGS sequence"/>
</dbReference>
<evidence type="ECO:0000256" key="8">
    <source>
        <dbReference type="HAMAP-Rule" id="MF_02078"/>
    </source>
</evidence>
<feature type="transmembrane region" description="Helical" evidence="8">
    <location>
        <begin position="376"/>
        <end position="395"/>
    </location>
</feature>
<dbReference type="RefSeq" id="WP_328238965.1">
    <property type="nucleotide sequence ID" value="NZ_JAROAS010000065.1"/>
</dbReference>
<protein>
    <recommendedName>
        <fullName evidence="8">Probable lipid II flippase MurJ</fullName>
    </recommendedName>
</protein>
<feature type="transmembrane region" description="Helical" evidence="8">
    <location>
        <begin position="465"/>
        <end position="494"/>
    </location>
</feature>
<comment type="function">
    <text evidence="8 9">Involved in peptidoglycan biosynthesis. Transports lipid-linked peptidoglycan precursors from the inner to the outer leaflet of the cytoplasmic membrane.</text>
</comment>
<feature type="transmembrane region" description="Helical" evidence="8">
    <location>
        <begin position="44"/>
        <end position="68"/>
    </location>
</feature>
<keyword evidence="8 9" id="KW-0813">Transport</keyword>
<keyword evidence="8 9" id="KW-0961">Cell wall biogenesis/degradation</keyword>
<evidence type="ECO:0000256" key="3">
    <source>
        <dbReference type="ARBA" id="ARBA00022692"/>
    </source>
</evidence>
<evidence type="ECO:0000256" key="7">
    <source>
        <dbReference type="ARBA" id="ARBA00023136"/>
    </source>
</evidence>
<comment type="caution">
    <text evidence="10">The sequence shown here is derived from an EMBL/GenBank/DDBJ whole genome shotgun (WGS) entry which is preliminary data.</text>
</comment>
<keyword evidence="11" id="KW-1185">Reference proteome</keyword>
<dbReference type="Pfam" id="PF03023">
    <property type="entry name" value="MurJ"/>
    <property type="match status" value="1"/>
</dbReference>
<feature type="transmembrane region" description="Helical" evidence="8">
    <location>
        <begin position="346"/>
        <end position="364"/>
    </location>
</feature>
<feature type="transmembrane region" description="Helical" evidence="8">
    <location>
        <begin position="401"/>
        <end position="423"/>
    </location>
</feature>
<feature type="transmembrane region" description="Helical" evidence="8">
    <location>
        <begin position="155"/>
        <end position="174"/>
    </location>
</feature>
<dbReference type="PRINTS" id="PR01806">
    <property type="entry name" value="VIRFACTRMVIN"/>
</dbReference>
<dbReference type="EMBL" id="JAROAS010000065">
    <property type="protein sequence ID" value="MED4130345.1"/>
    <property type="molecule type" value="Genomic_DNA"/>
</dbReference>
<keyword evidence="5 8" id="KW-0573">Peptidoglycan synthesis</keyword>
<sequence>MTNRKRSFQVVLFMMLFSITGKALGFIREVLLASYFGAGESVDAYLLAIIIPNLLFSFLGVGLATALIPHLSDKKMNHQTFNVISNLLNILSIALVFIIINLYIFAPTIISYFGSNLSVEGQLIAVEMLRILSLAVFFWVICSIFSALLQHTNNFIIPAFSTLPNNIIVILFIVTLTDYIGVKSLAYGMLAALIVQTLIHVPSLFKAGYKFKFVIKPNDKNIYIIFSAAILMSFLTAYEQINLLTDRLFSPILNNGDLATLNYAYKLFMLPFGVLIATLISYFYPRISKLAKDPKNFLDEVIRNKLIILLLIIPITVLMLVFNYKIVEVVYERGAFSPSDTFHTAHALYVYSIGLPFFALMMYLNRVFFSIKENKLPVVIGAISLLIGLVFKFILANQIGFIGLVISTSITYIINVILIIYILNKKSITLFSGKVFYQYVKLAIIFIILLLVASHVERNYEFSSMLVYSILELITVSFFILFMYVILLFVFKFLRYDSASKMKIKFNLLKGDK</sequence>
<feature type="transmembrane region" description="Helical" evidence="8">
    <location>
        <begin position="306"/>
        <end position="326"/>
    </location>
</feature>
<dbReference type="HAMAP" id="MF_02078">
    <property type="entry name" value="MurJ_MviN"/>
    <property type="match status" value="1"/>
</dbReference>
<accession>A0ABU6NQ64</accession>
<feature type="transmembrane region" description="Helical" evidence="8">
    <location>
        <begin position="128"/>
        <end position="148"/>
    </location>
</feature>
<evidence type="ECO:0000256" key="5">
    <source>
        <dbReference type="ARBA" id="ARBA00022984"/>
    </source>
</evidence>
<comment type="subcellular location">
    <subcellularLocation>
        <location evidence="1 8">Cell membrane</location>
        <topology evidence="1 8">Multi-pass membrane protein</topology>
    </subcellularLocation>
</comment>
<evidence type="ECO:0000313" key="10">
    <source>
        <dbReference type="EMBL" id="MED4130345.1"/>
    </source>
</evidence>
<evidence type="ECO:0000256" key="4">
    <source>
        <dbReference type="ARBA" id="ARBA00022960"/>
    </source>
</evidence>
<comment type="pathway">
    <text evidence="8">Cell wall biogenesis; peptidoglycan biosynthesis.</text>
</comment>
<name>A0ABU6NQ64_9BACI</name>
<dbReference type="InterPro" id="IPR051050">
    <property type="entry name" value="Lipid_II_flippase_MurJ/MviN"/>
</dbReference>
<keyword evidence="4 8" id="KW-0133">Cell shape</keyword>
<evidence type="ECO:0000256" key="9">
    <source>
        <dbReference type="PIRNR" id="PIRNR002869"/>
    </source>
</evidence>
<feature type="transmembrane region" description="Helical" evidence="8">
    <location>
        <begin position="435"/>
        <end position="453"/>
    </location>
</feature>
<proteinExistence type="inferred from homology"/>
<evidence type="ECO:0000313" key="11">
    <source>
        <dbReference type="Proteomes" id="UP001341820"/>
    </source>
</evidence>
<feature type="transmembrane region" description="Helical" evidence="8">
    <location>
        <begin position="88"/>
        <end position="113"/>
    </location>
</feature>
<keyword evidence="7 8" id="KW-0472">Membrane</keyword>
<evidence type="ECO:0000256" key="6">
    <source>
        <dbReference type="ARBA" id="ARBA00022989"/>
    </source>
</evidence>
<keyword evidence="2 8" id="KW-1003">Cell membrane</keyword>
<feature type="transmembrane region" description="Helical" evidence="8">
    <location>
        <begin position="263"/>
        <end position="285"/>
    </location>
</feature>
<dbReference type="PANTHER" id="PTHR47019">
    <property type="entry name" value="LIPID II FLIPPASE MURJ"/>
    <property type="match status" value="1"/>
</dbReference>
<keyword evidence="3 8" id="KW-0812">Transmembrane</keyword>